<proteinExistence type="predicted"/>
<accession>A0AA48RBM8</accession>
<reference evidence="1" key="1">
    <citation type="submission" date="2023-07" db="EMBL/GenBank/DDBJ databases">
        <authorList>
            <person name="Pelsma A.J. K."/>
        </authorList>
    </citation>
    <scope>NUCLEOTIDE SEQUENCE</scope>
</reference>
<dbReference type="EMBL" id="OY288114">
    <property type="protein sequence ID" value="CAJ0850376.1"/>
    <property type="molecule type" value="Genomic_DNA"/>
</dbReference>
<evidence type="ECO:0000313" key="1">
    <source>
        <dbReference type="EMBL" id="CAJ0850376.1"/>
    </source>
</evidence>
<sequence length="116" mass="12035">MKSLSLIAVLIAVNSAAAEEGPIAFQCQAAAQDAGPAQSEPFSLEIKGSTVKLVGVSALDGSFSLIRKNDTFYVFKNGKGQGGNINRTNGVVELYAVNAASHKMTVSITGTCVKQD</sequence>
<dbReference type="AlphaFoldDB" id="A0AA48RBM8"/>
<organism evidence="1">
    <name type="scientific">freshwater sediment metagenome</name>
    <dbReference type="NCBI Taxonomy" id="556182"/>
    <lineage>
        <taxon>unclassified sequences</taxon>
        <taxon>metagenomes</taxon>
        <taxon>ecological metagenomes</taxon>
    </lineage>
</organism>
<protein>
    <submittedName>
        <fullName evidence="1">Uncharacterized protein</fullName>
    </submittedName>
</protein>
<name>A0AA48RBM8_9ZZZZ</name>
<gene>
    <name evidence="1" type="ORF">AMST5_00260</name>
</gene>